<evidence type="ECO:0000313" key="2">
    <source>
        <dbReference type="EMBL" id="GAA0356319.1"/>
    </source>
</evidence>
<dbReference type="Gene3D" id="3.40.50.1820">
    <property type="entry name" value="alpha/beta hydrolase"/>
    <property type="match status" value="1"/>
</dbReference>
<gene>
    <name evidence="2" type="ORF">GCM10009092_20690</name>
</gene>
<dbReference type="PANTHER" id="PTHR43798">
    <property type="entry name" value="MONOACYLGLYCEROL LIPASE"/>
    <property type="match status" value="1"/>
</dbReference>
<dbReference type="RefSeq" id="WP_343844721.1">
    <property type="nucleotide sequence ID" value="NZ_BAAAEI010000010.1"/>
</dbReference>
<dbReference type="InterPro" id="IPR029058">
    <property type="entry name" value="AB_hydrolase_fold"/>
</dbReference>
<dbReference type="Pfam" id="PF00561">
    <property type="entry name" value="Abhydrolase_1"/>
    <property type="match status" value="1"/>
</dbReference>
<sequence length="283" mass="31474">MQDIQINLKHLTLSALRFGNPDGPKVLALHGWLDNAASFVPMAEYLPDWDVVAVDLTGHGHSAHRSADAHYHFLDWVQDIRELLNVLGWQQCHLLGHSLGGILSSVYAATFPEQIISVVMIEAFGPLTKEAATSAEQLRESVVSRLAIDDKTARHPPSFAKAVTARLLAGDLKKTSATLLVERNLRQLGQEWEWRTDRRLRTVSSLRLTEPQAEAFLMAITCPILAITGNKGFEKVRGNVQRRKALIADLSLAQAEGGHHLHMDNPGDVAKHIRSFWQQVDKL</sequence>
<comment type="caution">
    <text evidence="2">The sequence shown here is derived from an EMBL/GenBank/DDBJ whole genome shotgun (WGS) entry which is preliminary data.</text>
</comment>
<dbReference type="InterPro" id="IPR000073">
    <property type="entry name" value="AB_hydrolase_1"/>
</dbReference>
<dbReference type="SUPFAM" id="SSF53474">
    <property type="entry name" value="alpha/beta-Hydrolases"/>
    <property type="match status" value="1"/>
</dbReference>
<reference evidence="2 3" key="1">
    <citation type="journal article" date="2019" name="Int. J. Syst. Evol. Microbiol.">
        <title>The Global Catalogue of Microorganisms (GCM) 10K type strain sequencing project: providing services to taxonomists for standard genome sequencing and annotation.</title>
        <authorList>
            <consortium name="The Broad Institute Genomics Platform"/>
            <consortium name="The Broad Institute Genome Sequencing Center for Infectious Disease"/>
            <person name="Wu L."/>
            <person name="Ma J."/>
        </authorList>
    </citation>
    <scope>NUCLEOTIDE SEQUENCE [LARGE SCALE GENOMIC DNA]</scope>
    <source>
        <strain evidence="2 3">JCM 13378</strain>
    </source>
</reference>
<dbReference type="PANTHER" id="PTHR43798:SF33">
    <property type="entry name" value="HYDROLASE, PUTATIVE (AFU_ORTHOLOGUE AFUA_2G14860)-RELATED"/>
    <property type="match status" value="1"/>
</dbReference>
<accession>A0ABN0X6E2</accession>
<proteinExistence type="predicted"/>
<evidence type="ECO:0000313" key="3">
    <source>
        <dbReference type="Proteomes" id="UP001501757"/>
    </source>
</evidence>
<organism evidence="2 3">
    <name type="scientific">Bowmanella denitrificans</name>
    <dbReference type="NCBI Taxonomy" id="366582"/>
    <lineage>
        <taxon>Bacteria</taxon>
        <taxon>Pseudomonadati</taxon>
        <taxon>Pseudomonadota</taxon>
        <taxon>Gammaproteobacteria</taxon>
        <taxon>Alteromonadales</taxon>
        <taxon>Alteromonadaceae</taxon>
        <taxon>Bowmanella</taxon>
    </lineage>
</organism>
<keyword evidence="3" id="KW-1185">Reference proteome</keyword>
<protein>
    <submittedName>
        <fullName evidence="2">Alpha/beta hydrolase</fullName>
    </submittedName>
</protein>
<dbReference type="PRINTS" id="PR00111">
    <property type="entry name" value="ABHYDROLASE"/>
</dbReference>
<dbReference type="GO" id="GO:0016787">
    <property type="term" value="F:hydrolase activity"/>
    <property type="evidence" value="ECO:0007669"/>
    <property type="project" value="UniProtKB-KW"/>
</dbReference>
<name>A0ABN0X6E2_9ALTE</name>
<dbReference type="EMBL" id="BAAAEI010000010">
    <property type="protein sequence ID" value="GAA0356319.1"/>
    <property type="molecule type" value="Genomic_DNA"/>
</dbReference>
<keyword evidence="2" id="KW-0378">Hydrolase</keyword>
<dbReference type="InterPro" id="IPR050266">
    <property type="entry name" value="AB_hydrolase_sf"/>
</dbReference>
<feature type="domain" description="AB hydrolase-1" evidence="1">
    <location>
        <begin position="26"/>
        <end position="194"/>
    </location>
</feature>
<dbReference type="Proteomes" id="UP001501757">
    <property type="component" value="Unassembled WGS sequence"/>
</dbReference>
<evidence type="ECO:0000259" key="1">
    <source>
        <dbReference type="Pfam" id="PF00561"/>
    </source>
</evidence>